<dbReference type="Proteomes" id="UP000680815">
    <property type="component" value="Unassembled WGS sequence"/>
</dbReference>
<keyword evidence="2" id="KW-1185">Reference proteome</keyword>
<evidence type="ECO:0000313" key="1">
    <source>
        <dbReference type="EMBL" id="MBP0465871.1"/>
    </source>
</evidence>
<sequence>MTTPQVDPTGVWGCTLAISPEGSIATKVRYGTEPRDETSAPRFLRMTLKPLVLPNEIARLDRLLLRLMDRPDICVLRGAVLPGVDLAKQQRRLLHDRPDEADGRPTMVEVRRQWLALDLDAVEFPAGVDWRTEPGRCAREAANAVLPEWLLDADMIVQFTSGMGFKPTVRIRTWHLLDRPLVREEIMRLLADRTTFDASVLVPVQPIYTARPVFRGGVADPLPGKARAYLFRSKHRLAVVPPIPPMPMRLLTQFSGTAAGLEMSGTVEELLAAMRPMHMGGIGLYESSKKIIARWVRENGAKADANGIIARCVAVAERCGADRAYLVALSGTLPGFARFCAAQQESERDRALDEIARVVGVAARDTASGRSTRADAASATREAVMNDLTRLEGCFSSFVAEKKERA</sequence>
<dbReference type="EMBL" id="JAGIYZ010000019">
    <property type="protein sequence ID" value="MBP0465871.1"/>
    <property type="molecule type" value="Genomic_DNA"/>
</dbReference>
<proteinExistence type="predicted"/>
<accession>A0ABS4AWW8</accession>
<protein>
    <submittedName>
        <fullName evidence="1">Uncharacterized protein</fullName>
    </submittedName>
</protein>
<evidence type="ECO:0000313" key="2">
    <source>
        <dbReference type="Proteomes" id="UP000680815"/>
    </source>
</evidence>
<organism evidence="1 2">
    <name type="scientific">Roseomonas nitratireducens</name>
    <dbReference type="NCBI Taxonomy" id="2820810"/>
    <lineage>
        <taxon>Bacteria</taxon>
        <taxon>Pseudomonadati</taxon>
        <taxon>Pseudomonadota</taxon>
        <taxon>Alphaproteobacteria</taxon>
        <taxon>Acetobacterales</taxon>
        <taxon>Roseomonadaceae</taxon>
        <taxon>Roseomonas</taxon>
    </lineage>
</organism>
<comment type="caution">
    <text evidence="1">The sequence shown here is derived from an EMBL/GenBank/DDBJ whole genome shotgun (WGS) entry which is preliminary data.</text>
</comment>
<dbReference type="RefSeq" id="WP_209353256.1">
    <property type="nucleotide sequence ID" value="NZ_JAGIYZ010000019.1"/>
</dbReference>
<reference evidence="1 2" key="1">
    <citation type="submission" date="2021-03" db="EMBL/GenBank/DDBJ databases">
        <authorList>
            <person name="So Y."/>
        </authorList>
    </citation>
    <scope>NUCLEOTIDE SEQUENCE [LARGE SCALE GENOMIC DNA]</scope>
    <source>
        <strain evidence="1 2">PWR1</strain>
    </source>
</reference>
<name>A0ABS4AWW8_9PROT</name>
<gene>
    <name evidence="1" type="ORF">J5Y09_18235</name>
</gene>